<dbReference type="OrthoDB" id="24581at2759"/>
<keyword evidence="3" id="KW-0418">Kinase</keyword>
<dbReference type="Proteomes" id="UP000054408">
    <property type="component" value="Unassembled WGS sequence"/>
</dbReference>
<dbReference type="InterPro" id="IPR016064">
    <property type="entry name" value="NAD/diacylglycerol_kinase_sf"/>
</dbReference>
<dbReference type="STRING" id="461836.A0A0L0D9N9"/>
<keyword evidence="5" id="KW-0520">NAD</keyword>
<keyword evidence="2" id="KW-0808">Transferase</keyword>
<evidence type="ECO:0000256" key="4">
    <source>
        <dbReference type="ARBA" id="ARBA00022857"/>
    </source>
</evidence>
<keyword evidence="7" id="KW-1185">Reference proteome</keyword>
<evidence type="ECO:0000313" key="7">
    <source>
        <dbReference type="Proteomes" id="UP000054408"/>
    </source>
</evidence>
<dbReference type="GO" id="GO:0006741">
    <property type="term" value="P:NADP+ biosynthetic process"/>
    <property type="evidence" value="ECO:0007669"/>
    <property type="project" value="InterPro"/>
</dbReference>
<keyword evidence="4" id="KW-0521">NADP</keyword>
<dbReference type="InterPro" id="IPR002504">
    <property type="entry name" value="NADK"/>
</dbReference>
<reference evidence="6 7" key="1">
    <citation type="submission" date="2010-05" db="EMBL/GenBank/DDBJ databases">
        <title>The Genome Sequence of Thecamonas trahens ATCC 50062.</title>
        <authorList>
            <consortium name="The Broad Institute Genome Sequencing Platform"/>
            <person name="Russ C."/>
            <person name="Cuomo C."/>
            <person name="Shea T."/>
            <person name="Young S.K."/>
            <person name="Zeng Q."/>
            <person name="Koehrsen M."/>
            <person name="Haas B."/>
            <person name="Borodovsky M."/>
            <person name="Guigo R."/>
            <person name="Alvarado L."/>
            <person name="Berlin A."/>
            <person name="Bochicchio J."/>
            <person name="Borenstein D."/>
            <person name="Chapman S."/>
            <person name="Chen Z."/>
            <person name="Freedman E."/>
            <person name="Gellesch M."/>
            <person name="Goldberg J."/>
            <person name="Griggs A."/>
            <person name="Gujja S."/>
            <person name="Heilman E."/>
            <person name="Heiman D."/>
            <person name="Hepburn T."/>
            <person name="Howarth C."/>
            <person name="Jen D."/>
            <person name="Larson L."/>
            <person name="Mehta T."/>
            <person name="Park D."/>
            <person name="Pearson M."/>
            <person name="Roberts A."/>
            <person name="Saif S."/>
            <person name="Shenoy N."/>
            <person name="Sisk P."/>
            <person name="Stolte C."/>
            <person name="Sykes S."/>
            <person name="Thomson T."/>
            <person name="Walk T."/>
            <person name="White J."/>
            <person name="Yandava C."/>
            <person name="Burger G."/>
            <person name="Gray M.W."/>
            <person name="Holland P.W.H."/>
            <person name="King N."/>
            <person name="Lang F.B.F."/>
            <person name="Roger A.J."/>
            <person name="Ruiz-Trillo I."/>
            <person name="Lander E."/>
            <person name="Nusbaum C."/>
        </authorList>
    </citation>
    <scope>NUCLEOTIDE SEQUENCE [LARGE SCALE GENOMIC DNA]</scope>
    <source>
        <strain evidence="6 7">ATCC 50062</strain>
    </source>
</reference>
<dbReference type="SUPFAM" id="SSF111331">
    <property type="entry name" value="NAD kinase/diacylglycerol kinase-like"/>
    <property type="match status" value="1"/>
</dbReference>
<accession>A0A0L0D9N9</accession>
<dbReference type="GO" id="GO:0019674">
    <property type="term" value="P:NAD+ metabolic process"/>
    <property type="evidence" value="ECO:0007669"/>
    <property type="project" value="InterPro"/>
</dbReference>
<comment type="similarity">
    <text evidence="1">Belongs to the NAD kinase family.</text>
</comment>
<gene>
    <name evidence="6" type="ORF">AMSG_00576</name>
</gene>
<dbReference type="RefSeq" id="XP_013762847.1">
    <property type="nucleotide sequence ID" value="XM_013907393.1"/>
</dbReference>
<name>A0A0L0D9N9_THETB</name>
<evidence type="ECO:0000313" key="6">
    <source>
        <dbReference type="EMBL" id="KNC48796.1"/>
    </source>
</evidence>
<dbReference type="eggNOG" id="KOG2178">
    <property type="taxonomic scope" value="Eukaryota"/>
</dbReference>
<dbReference type="Pfam" id="PF20143">
    <property type="entry name" value="NAD_kinase_C"/>
    <property type="match status" value="1"/>
</dbReference>
<dbReference type="GeneID" id="25560376"/>
<evidence type="ECO:0000256" key="5">
    <source>
        <dbReference type="ARBA" id="ARBA00023027"/>
    </source>
</evidence>
<evidence type="ECO:0000256" key="3">
    <source>
        <dbReference type="ARBA" id="ARBA00022777"/>
    </source>
</evidence>
<dbReference type="GO" id="GO:0003951">
    <property type="term" value="F:NAD+ kinase activity"/>
    <property type="evidence" value="ECO:0007669"/>
    <property type="project" value="InterPro"/>
</dbReference>
<dbReference type="Gene3D" id="2.60.200.30">
    <property type="entry name" value="Probable inorganic polyphosphate/atp-NAD kinase, domain 2"/>
    <property type="match status" value="1"/>
</dbReference>
<dbReference type="EMBL" id="GL349434">
    <property type="protein sequence ID" value="KNC48796.1"/>
    <property type="molecule type" value="Genomic_DNA"/>
</dbReference>
<dbReference type="InterPro" id="IPR017437">
    <property type="entry name" value="ATP-NAD_kinase_PpnK-typ_C"/>
</dbReference>
<protein>
    <submittedName>
        <fullName evidence="6">Uncharacterized protein</fullName>
    </submittedName>
</protein>
<sequence length="479" mass="50997">MLPALRRVVWTQVLGHWRGGPVWRRVRSAMTTTTTTTTTAAAAAAAAVAAAATTTTTMRRGRRTRLLGKYPSPLSPYGEVGRSMVGMGVGMGSIRWSTTATIETLSSPLTLDDMPGVGGRGYLPHDVQDGDQLRVLFVVKRHDAGTAAFAASVIDWLHSSASPPVQCFIEPTAAGPTGEPVLVRRAPSVATLGRRGWQTNIDLVVVCGGDGTLLHAQTLFQGPAPPLAAFSCGSLGFLMPFKPPEARVVLEAILSGSLGVLRRSRLEYAIEHVLDVGDGEAPVSTQVAPAMQILNEVVIKRPHDFLGGVTEIACGIDGNELARFQGDGLIVATPTGSTAYSMATGGSIVHPSIDCILVSPLCSMTLSSRPIILPGSATVTLSPLKSAAFLEGRWGQRLEPRDVVVITRSPYPLYTYLRSGITNNWVADLSENLMYERQVRVHARYSPTDPAVFASQFETPPRTRKVTASLSPPAVKPES</sequence>
<organism evidence="6 7">
    <name type="scientific">Thecamonas trahens ATCC 50062</name>
    <dbReference type="NCBI Taxonomy" id="461836"/>
    <lineage>
        <taxon>Eukaryota</taxon>
        <taxon>Apusozoa</taxon>
        <taxon>Apusomonadida</taxon>
        <taxon>Apusomonadidae</taxon>
        <taxon>Thecamonas</taxon>
    </lineage>
</organism>
<dbReference type="InterPro" id="IPR017438">
    <property type="entry name" value="ATP-NAD_kinase_N"/>
</dbReference>
<dbReference type="Pfam" id="PF01513">
    <property type="entry name" value="NAD_kinase"/>
    <property type="match status" value="1"/>
</dbReference>
<dbReference type="PANTHER" id="PTHR20275">
    <property type="entry name" value="NAD KINASE"/>
    <property type="match status" value="1"/>
</dbReference>
<proteinExistence type="inferred from homology"/>
<dbReference type="HAMAP" id="MF_00361">
    <property type="entry name" value="NAD_kinase"/>
    <property type="match status" value="1"/>
</dbReference>
<dbReference type="Gene3D" id="3.40.50.10330">
    <property type="entry name" value="Probable inorganic polyphosphate/atp-NAD kinase, domain 1"/>
    <property type="match status" value="1"/>
</dbReference>
<evidence type="ECO:0000256" key="2">
    <source>
        <dbReference type="ARBA" id="ARBA00022679"/>
    </source>
</evidence>
<evidence type="ECO:0000256" key="1">
    <source>
        <dbReference type="ARBA" id="ARBA00010995"/>
    </source>
</evidence>
<dbReference type="AlphaFoldDB" id="A0A0L0D9N9"/>
<dbReference type="PANTHER" id="PTHR20275:SF0">
    <property type="entry name" value="NAD KINASE"/>
    <property type="match status" value="1"/>
</dbReference>